<keyword evidence="2" id="KW-0285">Flavoprotein</keyword>
<dbReference type="PANTHER" id="PTHR43004:SF19">
    <property type="entry name" value="BINDING MONOOXYGENASE, PUTATIVE (JCVI)-RELATED"/>
    <property type="match status" value="1"/>
</dbReference>
<dbReference type="Gene3D" id="3.50.50.60">
    <property type="entry name" value="FAD/NAD(P)-binding domain"/>
    <property type="match status" value="1"/>
</dbReference>
<dbReference type="PANTHER" id="PTHR43004">
    <property type="entry name" value="TRK SYSTEM POTASSIUM UPTAKE PROTEIN"/>
    <property type="match status" value="1"/>
</dbReference>
<evidence type="ECO:0000256" key="1">
    <source>
        <dbReference type="ARBA" id="ARBA00001974"/>
    </source>
</evidence>
<keyword evidence="3" id="KW-0274">FAD</keyword>
<gene>
    <name evidence="5" type="ORF">NDR86_20060</name>
</gene>
<keyword evidence="5" id="KW-0560">Oxidoreductase</keyword>
<evidence type="ECO:0000313" key="6">
    <source>
        <dbReference type="Proteomes" id="UP001139157"/>
    </source>
</evidence>
<dbReference type="GO" id="GO:0016709">
    <property type="term" value="F:oxidoreductase activity, acting on paired donors, with incorporation or reduction of molecular oxygen, NAD(P)H as one donor, and incorporation of one atom of oxygen"/>
    <property type="evidence" value="ECO:0007669"/>
    <property type="project" value="UniProtKB-ARBA"/>
</dbReference>
<comment type="caution">
    <text evidence="5">The sequence shown here is derived from an EMBL/GenBank/DDBJ whole genome shotgun (WGS) entry which is preliminary data.</text>
</comment>
<dbReference type="InterPro" id="IPR036188">
    <property type="entry name" value="FAD/NAD-bd_sf"/>
</dbReference>
<dbReference type="RefSeq" id="WP_251914021.1">
    <property type="nucleotide sequence ID" value="NZ_JAMRXG010000008.1"/>
</dbReference>
<accession>A0A9X2E8W7</accession>
<evidence type="ECO:0000256" key="2">
    <source>
        <dbReference type="ARBA" id="ARBA00022630"/>
    </source>
</evidence>
<sequence>MMYNVHEQRVLIVGGGLVGLSAALFLRHHDVPVTLVERRGNTSPQPKARRIDLRTMELFGQLGIADEVLAAAADLADYQAMAAGPTLARAERLPFTLPGGMPDWDTITAATSPLCPQDTLEPVLRRMAEDRGADIRFGVACTEFTEDATGITATLRAGDGTADRMRADYLIAADGAASPIRHRLGIARSGRGALGRAVNVYFRADLAGLVRGREFNLCQIDNDRVPGAFVSVDGRYRWIFTSIRHVDAPAGEWPHLLREAIGAPGIELEVLSVLHWEPGMFVADRYRVGRVFLAGDAAHVMPPYAAAGANTGIADAHNLAWKLALVLRGAADPALLDSYHDERRPIGWLVADQSSIRVPDLRRMSAESTDGTPLADPIALILGTRYPAGAFVPDGSTHTLDRLDLTGQPGTRLPHRFLPDGRSTLDLVGTEFTLLTGPDGEPWRQPIGLPLVLHALDESFCATVGLDRTGALLVRPDHIVAWRAPTRPTDPGRALRRALNRIVRPTTPAEISTSS</sequence>
<name>A0A9X2E8W7_9NOCA</name>
<dbReference type="Pfam" id="PF21274">
    <property type="entry name" value="Rng_hyd_C"/>
    <property type="match status" value="1"/>
</dbReference>
<dbReference type="Gene3D" id="3.40.30.120">
    <property type="match status" value="1"/>
</dbReference>
<evidence type="ECO:0000256" key="3">
    <source>
        <dbReference type="ARBA" id="ARBA00022827"/>
    </source>
</evidence>
<dbReference type="Gene3D" id="3.30.9.10">
    <property type="entry name" value="D-Amino Acid Oxidase, subunit A, domain 2"/>
    <property type="match status" value="1"/>
</dbReference>
<comment type="cofactor">
    <cofactor evidence="1">
        <name>FAD</name>
        <dbReference type="ChEBI" id="CHEBI:57692"/>
    </cofactor>
</comment>
<dbReference type="Proteomes" id="UP001139157">
    <property type="component" value="Unassembled WGS sequence"/>
</dbReference>
<dbReference type="EMBL" id="JAMRXG010000008">
    <property type="protein sequence ID" value="MCM6775775.1"/>
    <property type="molecule type" value="Genomic_DNA"/>
</dbReference>
<reference evidence="5" key="1">
    <citation type="submission" date="2022-06" db="EMBL/GenBank/DDBJ databases">
        <title>Novel species in genus nocardia.</title>
        <authorList>
            <person name="Li F."/>
        </authorList>
    </citation>
    <scope>NUCLEOTIDE SEQUENCE</scope>
    <source>
        <strain evidence="5">CDC141</strain>
    </source>
</reference>
<dbReference type="GO" id="GO:0071949">
    <property type="term" value="F:FAD binding"/>
    <property type="evidence" value="ECO:0007669"/>
    <property type="project" value="InterPro"/>
</dbReference>
<evidence type="ECO:0000259" key="4">
    <source>
        <dbReference type="Pfam" id="PF01494"/>
    </source>
</evidence>
<protein>
    <submittedName>
        <fullName evidence="5">FAD-dependent monooxygenase</fullName>
    </submittedName>
</protein>
<proteinExistence type="predicted"/>
<dbReference type="Pfam" id="PF01494">
    <property type="entry name" value="FAD_binding_3"/>
    <property type="match status" value="1"/>
</dbReference>
<dbReference type="PRINTS" id="PR00420">
    <property type="entry name" value="RNGMNOXGNASE"/>
</dbReference>
<feature type="domain" description="FAD-binding" evidence="4">
    <location>
        <begin position="9"/>
        <end position="354"/>
    </location>
</feature>
<organism evidence="5 6">
    <name type="scientific">Nocardia pulmonis</name>
    <dbReference type="NCBI Taxonomy" id="2951408"/>
    <lineage>
        <taxon>Bacteria</taxon>
        <taxon>Bacillati</taxon>
        <taxon>Actinomycetota</taxon>
        <taxon>Actinomycetes</taxon>
        <taxon>Mycobacteriales</taxon>
        <taxon>Nocardiaceae</taxon>
        <taxon>Nocardia</taxon>
    </lineage>
</organism>
<keyword evidence="6" id="KW-1185">Reference proteome</keyword>
<keyword evidence="5" id="KW-0503">Monooxygenase</keyword>
<evidence type="ECO:0000313" key="5">
    <source>
        <dbReference type="EMBL" id="MCM6775775.1"/>
    </source>
</evidence>
<dbReference type="InterPro" id="IPR002938">
    <property type="entry name" value="FAD-bd"/>
</dbReference>
<dbReference type="InterPro" id="IPR050641">
    <property type="entry name" value="RIFMO-like"/>
</dbReference>
<dbReference type="AlphaFoldDB" id="A0A9X2E8W7"/>
<dbReference type="SUPFAM" id="SSF51905">
    <property type="entry name" value="FAD/NAD(P)-binding domain"/>
    <property type="match status" value="1"/>
</dbReference>